<keyword evidence="1" id="KW-0479">Metal-binding</keyword>
<evidence type="ECO:0000256" key="2">
    <source>
        <dbReference type="ARBA" id="ARBA00022801"/>
    </source>
</evidence>
<dbReference type="RefSeq" id="WP_074522134.1">
    <property type="nucleotide sequence ID" value="NZ_FNHZ01000008.1"/>
</dbReference>
<dbReference type="GO" id="GO:0046872">
    <property type="term" value="F:metal ion binding"/>
    <property type="evidence" value="ECO:0007669"/>
    <property type="project" value="UniProtKB-KW"/>
</dbReference>
<dbReference type="AlphaFoldDB" id="A0A1G9ZI63"/>
<dbReference type="GO" id="GO:0004423">
    <property type="term" value="F:iduronate-2-sulfatase activity"/>
    <property type="evidence" value="ECO:0007669"/>
    <property type="project" value="TreeGrafter"/>
</dbReference>
<gene>
    <name evidence="4" type="ORF">SAMN05216544_2156</name>
</gene>
<reference evidence="5" key="1">
    <citation type="submission" date="2016-10" db="EMBL/GenBank/DDBJ databases">
        <authorList>
            <person name="Varghese N."/>
            <person name="Submissions S."/>
        </authorList>
    </citation>
    <scope>NUCLEOTIDE SEQUENCE [LARGE SCALE GENOMIC DNA]</scope>
    <source>
        <strain evidence="5">M83</strain>
    </source>
</reference>
<dbReference type="OrthoDB" id="279611at2"/>
<dbReference type="SUPFAM" id="SSF53649">
    <property type="entry name" value="Alkaline phosphatase-like"/>
    <property type="match status" value="1"/>
</dbReference>
<dbReference type="Proteomes" id="UP000187651">
    <property type="component" value="Unassembled WGS sequence"/>
</dbReference>
<dbReference type="GO" id="GO:0005737">
    <property type="term" value="C:cytoplasm"/>
    <property type="evidence" value="ECO:0007669"/>
    <property type="project" value="TreeGrafter"/>
</dbReference>
<dbReference type="EMBL" id="FNHZ01000008">
    <property type="protein sequence ID" value="SDN21048.1"/>
    <property type="molecule type" value="Genomic_DNA"/>
</dbReference>
<dbReference type="Gene3D" id="3.40.720.10">
    <property type="entry name" value="Alkaline Phosphatase, subunit A"/>
    <property type="match status" value="1"/>
</dbReference>
<organism evidence="4 5">
    <name type="scientific">Lachnospira pectinoschiza</name>
    <dbReference type="NCBI Taxonomy" id="28052"/>
    <lineage>
        <taxon>Bacteria</taxon>
        <taxon>Bacillati</taxon>
        <taxon>Bacillota</taxon>
        <taxon>Clostridia</taxon>
        <taxon>Lachnospirales</taxon>
        <taxon>Lachnospiraceae</taxon>
        <taxon>Lachnospira</taxon>
    </lineage>
</organism>
<dbReference type="PANTHER" id="PTHR45953:SF1">
    <property type="entry name" value="IDURONATE 2-SULFATASE"/>
    <property type="match status" value="1"/>
</dbReference>
<protein>
    <submittedName>
        <fullName evidence="4">Arylsulfatase A</fullName>
    </submittedName>
</protein>
<evidence type="ECO:0000259" key="3">
    <source>
        <dbReference type="Pfam" id="PF00884"/>
    </source>
</evidence>
<dbReference type="CDD" id="cd16150">
    <property type="entry name" value="sulfatase_like"/>
    <property type="match status" value="1"/>
</dbReference>
<evidence type="ECO:0000313" key="4">
    <source>
        <dbReference type="EMBL" id="SDN21048.1"/>
    </source>
</evidence>
<proteinExistence type="predicted"/>
<name>A0A1G9ZI63_9FIRM</name>
<keyword evidence="5" id="KW-1185">Reference proteome</keyword>
<keyword evidence="2" id="KW-0378">Hydrolase</keyword>
<evidence type="ECO:0000313" key="5">
    <source>
        <dbReference type="Proteomes" id="UP000187651"/>
    </source>
</evidence>
<dbReference type="PANTHER" id="PTHR45953">
    <property type="entry name" value="IDURONATE 2-SULFATASE"/>
    <property type="match status" value="1"/>
</dbReference>
<sequence>MPKKKTNIIIINPDEMRFDTMGHMGNPAAKTPALDNFANNEAVSFKNCYVQNPVCVPSRCSFFTGLYPHVNGHRTMSHLLQPHETSMFKELMNQGYYVWMNARNDLVATEYEGLVESHADEIFYGFKDERRNSFTRGKLDNPIEKEEEIKKFRNSFYEGKTDGAMDRDWEDMEGAIDRIKHMKELDKPLCLFLGLMNPHPEYRCEEPWYSSIDREKVPTRIKAEECTNKSFIEEKIREYQNLGDYSEESWNELRATYLAQCSKVDEIFKRVCEALKEVGEYDNSAIFFFSDHGDFTGDYGLSEKAQNTFEDCLTKVPMLIKPPKDFGKIDPGVTDSLIELVDFYATAMDFANAESEHDHFGKTIRPILENRENKIRDLAFCEGGRMAYEDHCDEYHIAGPNGPNKNGLYWPKQKAQSNSKAHAKGTMVTDGHYKYVHRSEGLCELYDLYKDKGERYNLIDNPEYKEIVIDLKMKMLDWYQETCDIVPRKYDSRVTAESIIRMVGGQISKEKEDEIRKLIGKGSPMSSVLAVAKS</sequence>
<evidence type="ECO:0000256" key="1">
    <source>
        <dbReference type="ARBA" id="ARBA00022723"/>
    </source>
</evidence>
<dbReference type="InterPro" id="IPR017850">
    <property type="entry name" value="Alkaline_phosphatase_core_sf"/>
</dbReference>
<accession>A0A1G9ZI63</accession>
<dbReference type="Pfam" id="PF00884">
    <property type="entry name" value="Sulfatase"/>
    <property type="match status" value="1"/>
</dbReference>
<feature type="domain" description="Sulfatase N-terminal" evidence="3">
    <location>
        <begin position="7"/>
        <end position="352"/>
    </location>
</feature>
<dbReference type="InterPro" id="IPR000917">
    <property type="entry name" value="Sulfatase_N"/>
</dbReference>